<feature type="compositionally biased region" description="Basic residues" evidence="1">
    <location>
        <begin position="1"/>
        <end position="10"/>
    </location>
</feature>
<dbReference type="AlphaFoldDB" id="A0A0A9CG87"/>
<proteinExistence type="predicted"/>
<feature type="region of interest" description="Disordered" evidence="1">
    <location>
        <begin position="1"/>
        <end position="25"/>
    </location>
</feature>
<evidence type="ECO:0000256" key="1">
    <source>
        <dbReference type="SAM" id="MobiDB-lite"/>
    </source>
</evidence>
<reference evidence="2" key="2">
    <citation type="journal article" date="2015" name="Data Brief">
        <title>Shoot transcriptome of the giant reed, Arundo donax.</title>
        <authorList>
            <person name="Barrero R.A."/>
            <person name="Guerrero F.D."/>
            <person name="Moolhuijzen P."/>
            <person name="Goolsby J.A."/>
            <person name="Tidwell J."/>
            <person name="Bellgard S.E."/>
            <person name="Bellgard M.I."/>
        </authorList>
    </citation>
    <scope>NUCLEOTIDE SEQUENCE</scope>
    <source>
        <tissue evidence="2">Shoot tissue taken approximately 20 cm above the soil surface</tissue>
    </source>
</reference>
<evidence type="ECO:0000313" key="2">
    <source>
        <dbReference type="EMBL" id="JAD72410.1"/>
    </source>
</evidence>
<reference evidence="2" key="1">
    <citation type="submission" date="2014-09" db="EMBL/GenBank/DDBJ databases">
        <authorList>
            <person name="Magalhaes I.L.F."/>
            <person name="Oliveira U."/>
            <person name="Santos F.R."/>
            <person name="Vidigal T.H.D.A."/>
            <person name="Brescovit A.D."/>
            <person name="Santos A.J."/>
        </authorList>
    </citation>
    <scope>NUCLEOTIDE SEQUENCE</scope>
    <source>
        <tissue evidence="2">Shoot tissue taken approximately 20 cm above the soil surface</tissue>
    </source>
</reference>
<sequence>MGRHPQRHMHFSVSKYTKQPRGPKN</sequence>
<name>A0A0A9CG87_ARUDO</name>
<organism evidence="2">
    <name type="scientific">Arundo donax</name>
    <name type="common">Giant reed</name>
    <name type="synonym">Donax arundinaceus</name>
    <dbReference type="NCBI Taxonomy" id="35708"/>
    <lineage>
        <taxon>Eukaryota</taxon>
        <taxon>Viridiplantae</taxon>
        <taxon>Streptophyta</taxon>
        <taxon>Embryophyta</taxon>
        <taxon>Tracheophyta</taxon>
        <taxon>Spermatophyta</taxon>
        <taxon>Magnoliopsida</taxon>
        <taxon>Liliopsida</taxon>
        <taxon>Poales</taxon>
        <taxon>Poaceae</taxon>
        <taxon>PACMAD clade</taxon>
        <taxon>Arundinoideae</taxon>
        <taxon>Arundineae</taxon>
        <taxon>Arundo</taxon>
    </lineage>
</organism>
<protein>
    <submittedName>
        <fullName evidence="2">Uncharacterized protein</fullName>
    </submittedName>
</protein>
<accession>A0A0A9CG87</accession>
<dbReference type="EMBL" id="GBRH01225485">
    <property type="protein sequence ID" value="JAD72410.1"/>
    <property type="molecule type" value="Transcribed_RNA"/>
</dbReference>